<dbReference type="SUPFAM" id="SSF47384">
    <property type="entry name" value="Homodimeric domain of signal transducing histidine kinase"/>
    <property type="match status" value="1"/>
</dbReference>
<feature type="domain" description="Histidine kinase" evidence="11">
    <location>
        <begin position="254"/>
        <end position="458"/>
    </location>
</feature>
<keyword evidence="4" id="KW-0597">Phosphoprotein</keyword>
<dbReference type="SUPFAM" id="SSF55874">
    <property type="entry name" value="ATPase domain of HSP90 chaperone/DNA topoisomerase II/histidine kinase"/>
    <property type="match status" value="1"/>
</dbReference>
<evidence type="ECO:0000256" key="8">
    <source>
        <dbReference type="ARBA" id="ARBA00022989"/>
    </source>
</evidence>
<dbReference type="EC" id="2.7.13.3" evidence="3"/>
<keyword evidence="7 12" id="KW-0418">Kinase</keyword>
<dbReference type="InterPro" id="IPR005467">
    <property type="entry name" value="His_kinase_dom"/>
</dbReference>
<dbReference type="Gene3D" id="3.30.565.10">
    <property type="entry name" value="Histidine kinase-like ATPase, C-terminal domain"/>
    <property type="match status" value="1"/>
</dbReference>
<dbReference type="PRINTS" id="PR00344">
    <property type="entry name" value="BCTRLSENSOR"/>
</dbReference>
<evidence type="ECO:0000259" key="11">
    <source>
        <dbReference type="PROSITE" id="PS50109"/>
    </source>
</evidence>
<dbReference type="GO" id="GO:0005524">
    <property type="term" value="F:ATP binding"/>
    <property type="evidence" value="ECO:0007669"/>
    <property type="project" value="UniProtKB-KW"/>
</dbReference>
<evidence type="ECO:0000256" key="6">
    <source>
        <dbReference type="ARBA" id="ARBA00022692"/>
    </source>
</evidence>
<dbReference type="GO" id="GO:0005886">
    <property type="term" value="C:plasma membrane"/>
    <property type="evidence" value="ECO:0007669"/>
    <property type="project" value="TreeGrafter"/>
</dbReference>
<dbReference type="AlphaFoldDB" id="A0A3B0V817"/>
<dbReference type="InterPro" id="IPR003594">
    <property type="entry name" value="HATPase_dom"/>
</dbReference>
<gene>
    <name evidence="12" type="ORF">MNBD_GAMMA01-2042</name>
</gene>
<evidence type="ECO:0000256" key="3">
    <source>
        <dbReference type="ARBA" id="ARBA00012438"/>
    </source>
</evidence>
<evidence type="ECO:0000256" key="4">
    <source>
        <dbReference type="ARBA" id="ARBA00022553"/>
    </source>
</evidence>
<accession>A0A3B0V817</accession>
<evidence type="ECO:0000256" key="5">
    <source>
        <dbReference type="ARBA" id="ARBA00022679"/>
    </source>
</evidence>
<sequence length="458" mass="51932">MQLLQKFSLRRFSLTNRLLTIATVALFIALGLIGIVMDRAFKEKTMHLVKERLEGYIFALISVIETTEDNKLKVHETLPIPKLTQPVSGIYAQINSEDFNWQSISMFGVDLPLPQKLATGVTTFNLPLKYQGKDYFRMTKGLVFEAMNKDIPFILSVSEDAKNYFRELHEFQDYLWMWLLLTSIILLGIQGLIMNWSLRPLKRLTANLMDLEKGKIDTVSDDYPPELAGLTTNLNRLLENERGNLNRQRKTLGDLAHSLKTPLAIIHSELENSGDTNKNLISEQVRSMNDIVEYQLKRAAVAGHRTFTVGIPVIDKLEQIIRTLDKVYRNKKVIVHLQIAPGAEFYGEHGDLMELLGNLLENAYKWCDQNISVIIKTLTLLNRKRTGLIIEIADDGPGISQEKRSRLLERGVRGDEKVTGHGIGLSIVNDIVESYQGSIEIKYHALLTGAHFIITLPP</sequence>
<feature type="transmembrane region" description="Helical" evidence="10">
    <location>
        <begin position="18"/>
        <end position="37"/>
    </location>
</feature>
<protein>
    <recommendedName>
        <fullName evidence="3">histidine kinase</fullName>
        <ecNumber evidence="3">2.7.13.3</ecNumber>
    </recommendedName>
</protein>
<proteinExistence type="predicted"/>
<feature type="transmembrane region" description="Helical" evidence="10">
    <location>
        <begin position="175"/>
        <end position="198"/>
    </location>
</feature>
<keyword evidence="6 10" id="KW-0812">Transmembrane</keyword>
<dbReference type="Pfam" id="PF02518">
    <property type="entry name" value="HATPase_c"/>
    <property type="match status" value="1"/>
</dbReference>
<comment type="catalytic activity">
    <reaction evidence="1">
        <text>ATP + protein L-histidine = ADP + protein N-phospho-L-histidine.</text>
        <dbReference type="EC" id="2.7.13.3"/>
    </reaction>
</comment>
<evidence type="ECO:0000256" key="7">
    <source>
        <dbReference type="ARBA" id="ARBA00022777"/>
    </source>
</evidence>
<name>A0A3B0V817_9ZZZZ</name>
<dbReference type="Gene3D" id="1.10.287.130">
    <property type="match status" value="1"/>
</dbReference>
<keyword evidence="9 10" id="KW-0472">Membrane</keyword>
<dbReference type="GO" id="GO:0000155">
    <property type="term" value="F:phosphorelay sensor kinase activity"/>
    <property type="evidence" value="ECO:0007669"/>
    <property type="project" value="InterPro"/>
</dbReference>
<keyword evidence="8 10" id="KW-1133">Transmembrane helix</keyword>
<evidence type="ECO:0000256" key="10">
    <source>
        <dbReference type="SAM" id="Phobius"/>
    </source>
</evidence>
<evidence type="ECO:0000313" key="12">
    <source>
        <dbReference type="EMBL" id="VAW39778.1"/>
    </source>
</evidence>
<evidence type="ECO:0000256" key="9">
    <source>
        <dbReference type="ARBA" id="ARBA00023136"/>
    </source>
</evidence>
<reference evidence="12" key="1">
    <citation type="submission" date="2018-06" db="EMBL/GenBank/DDBJ databases">
        <authorList>
            <person name="Zhirakovskaya E."/>
        </authorList>
    </citation>
    <scope>NUCLEOTIDE SEQUENCE</scope>
</reference>
<dbReference type="InterPro" id="IPR036890">
    <property type="entry name" value="HATPase_C_sf"/>
</dbReference>
<dbReference type="SMART" id="SM00387">
    <property type="entry name" value="HATPase_c"/>
    <property type="match status" value="1"/>
</dbReference>
<dbReference type="PROSITE" id="PS50109">
    <property type="entry name" value="HIS_KIN"/>
    <property type="match status" value="1"/>
</dbReference>
<organism evidence="12">
    <name type="scientific">hydrothermal vent metagenome</name>
    <dbReference type="NCBI Taxonomy" id="652676"/>
    <lineage>
        <taxon>unclassified sequences</taxon>
        <taxon>metagenomes</taxon>
        <taxon>ecological metagenomes</taxon>
    </lineage>
</organism>
<dbReference type="EMBL" id="UOEW01000244">
    <property type="protein sequence ID" value="VAW39778.1"/>
    <property type="molecule type" value="Genomic_DNA"/>
</dbReference>
<dbReference type="InterPro" id="IPR036097">
    <property type="entry name" value="HisK_dim/P_sf"/>
</dbReference>
<evidence type="ECO:0000256" key="1">
    <source>
        <dbReference type="ARBA" id="ARBA00000085"/>
    </source>
</evidence>
<evidence type="ECO:0000256" key="2">
    <source>
        <dbReference type="ARBA" id="ARBA00004370"/>
    </source>
</evidence>
<dbReference type="PANTHER" id="PTHR45436:SF4">
    <property type="entry name" value="SENSOR PROTEIN PHOQ"/>
    <property type="match status" value="1"/>
</dbReference>
<dbReference type="InterPro" id="IPR050428">
    <property type="entry name" value="TCS_sensor_his_kinase"/>
</dbReference>
<dbReference type="InterPro" id="IPR004358">
    <property type="entry name" value="Sig_transdc_His_kin-like_C"/>
</dbReference>
<comment type="subcellular location">
    <subcellularLocation>
        <location evidence="2">Membrane</location>
    </subcellularLocation>
</comment>
<dbReference type="PANTHER" id="PTHR45436">
    <property type="entry name" value="SENSOR HISTIDINE KINASE YKOH"/>
    <property type="match status" value="1"/>
</dbReference>
<keyword evidence="5 12" id="KW-0808">Transferase</keyword>